<keyword evidence="4 6" id="KW-1133">Transmembrane helix</keyword>
<dbReference type="EMBL" id="MCRM02000003">
    <property type="protein sequence ID" value="PNV76121.1"/>
    <property type="molecule type" value="Genomic_DNA"/>
</dbReference>
<comment type="subcellular location">
    <subcellularLocation>
        <location evidence="1">Cell membrane</location>
        <topology evidence="1">Multi-pass membrane protein</topology>
    </subcellularLocation>
</comment>
<dbReference type="Proteomes" id="UP000094669">
    <property type="component" value="Unassembled WGS sequence"/>
</dbReference>
<evidence type="ECO:0000256" key="5">
    <source>
        <dbReference type="ARBA" id="ARBA00023136"/>
    </source>
</evidence>
<evidence type="ECO:0000313" key="7">
    <source>
        <dbReference type="EMBL" id="PNV76121.1"/>
    </source>
</evidence>
<reference evidence="7" key="1">
    <citation type="submission" date="2018-01" db="EMBL/GenBank/DDBJ databases">
        <title>Genomic characterization of Leptospira inadai serogroup Lyme isolated from captured rat in Brazil and comparative analysis with human reference strain.</title>
        <authorList>
            <person name="Moreno L.Z."/>
            <person name="Loureiro A.P."/>
            <person name="Miraglia F."/>
            <person name="Kremer F.S."/>
            <person name="Eslabao M.R."/>
            <person name="Dellagostin O.A."/>
            <person name="Lilenbaum W."/>
            <person name="Moreno A.M."/>
        </authorList>
    </citation>
    <scope>NUCLEOTIDE SEQUENCE [LARGE SCALE GENOMIC DNA]</scope>
    <source>
        <strain evidence="7">M34/99</strain>
    </source>
</reference>
<organism evidence="7 8">
    <name type="scientific">Leptospira inadai serovar Lyme</name>
    <dbReference type="NCBI Taxonomy" id="293084"/>
    <lineage>
        <taxon>Bacteria</taxon>
        <taxon>Pseudomonadati</taxon>
        <taxon>Spirochaetota</taxon>
        <taxon>Spirochaetia</taxon>
        <taxon>Leptospirales</taxon>
        <taxon>Leptospiraceae</taxon>
        <taxon>Leptospira</taxon>
    </lineage>
</organism>
<keyword evidence="3 6" id="KW-0812">Transmembrane</keyword>
<feature type="transmembrane region" description="Helical" evidence="6">
    <location>
        <begin position="167"/>
        <end position="189"/>
    </location>
</feature>
<dbReference type="NCBIfam" id="TIGR02229">
    <property type="entry name" value="caa3_sub_IV"/>
    <property type="match status" value="1"/>
</dbReference>
<evidence type="ECO:0000256" key="2">
    <source>
        <dbReference type="ARBA" id="ARBA00022475"/>
    </source>
</evidence>
<comment type="caution">
    <text evidence="7">The sequence shown here is derived from an EMBL/GenBank/DDBJ whole genome shotgun (WGS) entry which is preliminary data.</text>
</comment>
<evidence type="ECO:0000256" key="3">
    <source>
        <dbReference type="ARBA" id="ARBA00022692"/>
    </source>
</evidence>
<evidence type="ECO:0000256" key="1">
    <source>
        <dbReference type="ARBA" id="ARBA00004651"/>
    </source>
</evidence>
<evidence type="ECO:0000256" key="6">
    <source>
        <dbReference type="SAM" id="Phobius"/>
    </source>
</evidence>
<evidence type="ECO:0000256" key="4">
    <source>
        <dbReference type="ARBA" id="ARBA00022989"/>
    </source>
</evidence>
<keyword evidence="2" id="KW-1003">Cell membrane</keyword>
<dbReference type="InterPro" id="IPR011743">
    <property type="entry name" value="Caa3_sub_IV"/>
</dbReference>
<keyword evidence="5 6" id="KW-0472">Membrane</keyword>
<sequence>MELFLNYSLYIIVSIGFLIPFTGLVVGGGAIVSTTVAGFVVNFAAQIVEEDKLKSYLDKNKGTRLGKALQQAVDAGKTKLQSSPAAVASSASHTADEGHGEHHLISIQTYSLVFAALIIGTILTVWVAGIDFGAANTVIAMLVATIKASLVLGYFMHLKYDNLMNRAIFGSGFLFLLLLFGFCVADIFTRSKIYLGFPY</sequence>
<feature type="transmembrane region" description="Helical" evidence="6">
    <location>
        <begin position="134"/>
        <end position="155"/>
    </location>
</feature>
<gene>
    <name evidence="7" type="ORF">BES34_003675</name>
</gene>
<dbReference type="InterPro" id="IPR005171">
    <property type="entry name" value="Cyt_c_oxidase_su4_prok"/>
</dbReference>
<proteinExistence type="predicted"/>
<accession>A0ABX4YLG9</accession>
<dbReference type="Pfam" id="PF03626">
    <property type="entry name" value="COX4_pro"/>
    <property type="match status" value="1"/>
</dbReference>
<protein>
    <submittedName>
        <fullName evidence="7">Cytochrome C oxidase subunit IV</fullName>
    </submittedName>
</protein>
<evidence type="ECO:0000313" key="8">
    <source>
        <dbReference type="Proteomes" id="UP000094669"/>
    </source>
</evidence>
<dbReference type="RefSeq" id="WP_010415841.1">
    <property type="nucleotide sequence ID" value="NZ_MCRM02000003.1"/>
</dbReference>
<keyword evidence="8" id="KW-1185">Reference proteome</keyword>
<feature type="transmembrane region" description="Helical" evidence="6">
    <location>
        <begin position="109"/>
        <end position="128"/>
    </location>
</feature>
<feature type="transmembrane region" description="Helical" evidence="6">
    <location>
        <begin position="12"/>
        <end position="45"/>
    </location>
</feature>
<name>A0ABX4YLG9_9LEPT</name>